<evidence type="ECO:0000259" key="1">
    <source>
        <dbReference type="Pfam" id="PF01717"/>
    </source>
</evidence>
<comment type="caution">
    <text evidence="2">The sequence shown here is derived from an EMBL/GenBank/DDBJ whole genome shotgun (WGS) entry which is preliminary data.</text>
</comment>
<dbReference type="GO" id="GO:0003871">
    <property type="term" value="F:5-methyltetrahydropteroyltriglutamate-homocysteine S-methyltransferase activity"/>
    <property type="evidence" value="ECO:0007669"/>
    <property type="project" value="InterPro"/>
</dbReference>
<organism evidence="2 3">
    <name type="scientific">Mycena citricolor</name>
    <dbReference type="NCBI Taxonomy" id="2018698"/>
    <lineage>
        <taxon>Eukaryota</taxon>
        <taxon>Fungi</taxon>
        <taxon>Dikarya</taxon>
        <taxon>Basidiomycota</taxon>
        <taxon>Agaricomycotina</taxon>
        <taxon>Agaricomycetes</taxon>
        <taxon>Agaricomycetidae</taxon>
        <taxon>Agaricales</taxon>
        <taxon>Marasmiineae</taxon>
        <taxon>Mycenaceae</taxon>
        <taxon>Mycena</taxon>
    </lineage>
</organism>
<dbReference type="AlphaFoldDB" id="A0AAD2H0K9"/>
<protein>
    <recommendedName>
        <fullName evidence="1">Cobalamin-independent methionine synthase MetE C-terminal/archaeal domain-containing protein</fullName>
    </recommendedName>
</protein>
<dbReference type="PANTHER" id="PTHR43844">
    <property type="entry name" value="METHIONINE SYNTHASE"/>
    <property type="match status" value="1"/>
</dbReference>
<accession>A0AAD2H0K9</accession>
<dbReference type="EMBL" id="CAVNYO010000130">
    <property type="protein sequence ID" value="CAK5267674.1"/>
    <property type="molecule type" value="Genomic_DNA"/>
</dbReference>
<sequence length="438" mass="48883">MPSVLTSSKHTFTFNRADHVGSFLRPSTIHQSRKSFKEGTLDAEGLRVVEDREIAALVEQERAVGIKSISDGEFRREYFHLDFVEHIEGIKITRNTLVGEKNEATVPTISVTGKLRHVKPIQLADFKFLQERVDGSKGEVVKVAIPSPTMVHFRGGRSSIDLAAYPDLDEFFEDLAEVYRQEIKILAEAGCKYLQLDDTNLAYLWWEELQSLSRPMLIVAPVSDLNMREAAAGRGEDLNTLPRQYAQLINAALRDRPAGMTVGIHLCRGNFRSRHFAEGLTSALRWLRADCASLVRNARCRCLLLGMQVVLSDQLAQILIISQSTTNDLVPLNVRTGTAHLSLSVLNPFFVALRFLPKGEKIVVLGLISSKIPQLEDKEAIKARIAEASKFAPLNQLALSPQCGFSSTVHGNEITIEDQWAKMKLVHEIAQDIWGSDM</sequence>
<dbReference type="PANTHER" id="PTHR43844:SF1">
    <property type="entry name" value="METHIONINE SYNTHASE"/>
    <property type="match status" value="1"/>
</dbReference>
<dbReference type="GO" id="GO:0009086">
    <property type="term" value="P:methionine biosynthetic process"/>
    <property type="evidence" value="ECO:0007669"/>
    <property type="project" value="InterPro"/>
</dbReference>
<gene>
    <name evidence="2" type="ORF">MYCIT1_LOCUS10387</name>
</gene>
<reference evidence="2" key="1">
    <citation type="submission" date="2023-11" db="EMBL/GenBank/DDBJ databases">
        <authorList>
            <person name="De Vega J J."/>
            <person name="De Vega J J."/>
        </authorList>
    </citation>
    <scope>NUCLEOTIDE SEQUENCE</scope>
</reference>
<dbReference type="GO" id="GO:0008270">
    <property type="term" value="F:zinc ion binding"/>
    <property type="evidence" value="ECO:0007669"/>
    <property type="project" value="InterPro"/>
</dbReference>
<evidence type="ECO:0000313" key="2">
    <source>
        <dbReference type="EMBL" id="CAK5267674.1"/>
    </source>
</evidence>
<dbReference type="CDD" id="cd03311">
    <property type="entry name" value="CIMS_C_terminal_like"/>
    <property type="match status" value="1"/>
</dbReference>
<feature type="domain" description="Cobalamin-independent methionine synthase MetE C-terminal/archaeal" evidence="1">
    <location>
        <begin position="20"/>
        <end position="201"/>
    </location>
</feature>
<evidence type="ECO:0000313" key="3">
    <source>
        <dbReference type="Proteomes" id="UP001295794"/>
    </source>
</evidence>
<dbReference type="Gene3D" id="3.20.20.210">
    <property type="match status" value="2"/>
</dbReference>
<proteinExistence type="predicted"/>
<dbReference type="InterPro" id="IPR038071">
    <property type="entry name" value="UROD/MetE-like_sf"/>
</dbReference>
<dbReference type="Pfam" id="PF01717">
    <property type="entry name" value="Meth_synt_2"/>
    <property type="match status" value="1"/>
</dbReference>
<dbReference type="Proteomes" id="UP001295794">
    <property type="component" value="Unassembled WGS sequence"/>
</dbReference>
<name>A0AAD2H0K9_9AGAR</name>
<dbReference type="InterPro" id="IPR002629">
    <property type="entry name" value="Met_Synth_C/arc"/>
</dbReference>
<dbReference type="SUPFAM" id="SSF51726">
    <property type="entry name" value="UROD/MetE-like"/>
    <property type="match status" value="1"/>
</dbReference>
<keyword evidence="3" id="KW-1185">Reference proteome</keyword>